<accession>A0ABR2N1P6</accession>
<dbReference type="PANTHER" id="PTHR47926:SF452">
    <property type="entry name" value="PENTATRICOPEPTIDE REPEAT-CONTAINING PROTEIN"/>
    <property type="match status" value="1"/>
</dbReference>
<reference evidence="3 4" key="1">
    <citation type="journal article" date="2022" name="Nat. Plants">
        <title>Genomes of leafy and leafless Platanthera orchids illuminate the evolution of mycoheterotrophy.</title>
        <authorList>
            <person name="Li M.H."/>
            <person name="Liu K.W."/>
            <person name="Li Z."/>
            <person name="Lu H.C."/>
            <person name="Ye Q.L."/>
            <person name="Zhang D."/>
            <person name="Wang J.Y."/>
            <person name="Li Y.F."/>
            <person name="Zhong Z.M."/>
            <person name="Liu X."/>
            <person name="Yu X."/>
            <person name="Liu D.K."/>
            <person name="Tu X.D."/>
            <person name="Liu B."/>
            <person name="Hao Y."/>
            <person name="Liao X.Y."/>
            <person name="Jiang Y.T."/>
            <person name="Sun W.H."/>
            <person name="Chen J."/>
            <person name="Chen Y.Q."/>
            <person name="Ai Y."/>
            <person name="Zhai J.W."/>
            <person name="Wu S.S."/>
            <person name="Zhou Z."/>
            <person name="Hsiao Y.Y."/>
            <person name="Wu W.L."/>
            <person name="Chen Y.Y."/>
            <person name="Lin Y.F."/>
            <person name="Hsu J.L."/>
            <person name="Li C.Y."/>
            <person name="Wang Z.W."/>
            <person name="Zhao X."/>
            <person name="Zhong W.Y."/>
            <person name="Ma X.K."/>
            <person name="Ma L."/>
            <person name="Huang J."/>
            <person name="Chen G.Z."/>
            <person name="Huang M.Z."/>
            <person name="Huang L."/>
            <person name="Peng D.H."/>
            <person name="Luo Y.B."/>
            <person name="Zou S.Q."/>
            <person name="Chen S.P."/>
            <person name="Lan S."/>
            <person name="Tsai W.C."/>
            <person name="Van de Peer Y."/>
            <person name="Liu Z.J."/>
        </authorList>
    </citation>
    <scope>NUCLEOTIDE SEQUENCE [LARGE SCALE GENOMIC DNA]</scope>
    <source>
        <strain evidence="3">Lor288</strain>
    </source>
</reference>
<dbReference type="InterPro" id="IPR011990">
    <property type="entry name" value="TPR-like_helical_dom_sf"/>
</dbReference>
<dbReference type="InterPro" id="IPR002885">
    <property type="entry name" value="PPR_rpt"/>
</dbReference>
<dbReference type="Proteomes" id="UP001412067">
    <property type="component" value="Unassembled WGS sequence"/>
</dbReference>
<keyword evidence="1" id="KW-0677">Repeat</keyword>
<comment type="caution">
    <text evidence="3">The sequence shown here is derived from an EMBL/GenBank/DDBJ whole genome shotgun (WGS) entry which is preliminary data.</text>
</comment>
<dbReference type="InterPro" id="IPR046960">
    <property type="entry name" value="PPR_At4g14850-like_plant"/>
</dbReference>
<protein>
    <submittedName>
        <fullName evidence="3">Pentatricopeptide repeat-containing protein</fullName>
    </submittedName>
</protein>
<dbReference type="InterPro" id="IPR046848">
    <property type="entry name" value="E_motif"/>
</dbReference>
<evidence type="ECO:0000313" key="3">
    <source>
        <dbReference type="EMBL" id="KAK8970423.1"/>
    </source>
</evidence>
<dbReference type="EMBL" id="JBBWWR010000002">
    <property type="protein sequence ID" value="KAK8970423.1"/>
    <property type="molecule type" value="Genomic_DNA"/>
</dbReference>
<proteinExistence type="predicted"/>
<gene>
    <name evidence="3" type="primary">PCMP-E76</name>
    <name evidence="3" type="ORF">KSP40_PGU020378</name>
</gene>
<dbReference type="Pfam" id="PF20431">
    <property type="entry name" value="E_motif"/>
    <property type="match status" value="1"/>
</dbReference>
<dbReference type="PANTHER" id="PTHR47926">
    <property type="entry name" value="PENTATRICOPEPTIDE REPEAT-CONTAINING PROTEIN"/>
    <property type="match status" value="1"/>
</dbReference>
<dbReference type="PROSITE" id="PS51375">
    <property type="entry name" value="PPR"/>
    <property type="match status" value="1"/>
</dbReference>
<dbReference type="Gene3D" id="1.25.40.10">
    <property type="entry name" value="Tetratricopeptide repeat domain"/>
    <property type="match status" value="1"/>
</dbReference>
<keyword evidence="4" id="KW-1185">Reference proteome</keyword>
<sequence>MEHYSCIVDMLARAGHLNGGIEVIKRMSEEGLEASVAAWGALLGASRRFGDHEIGRNIASHVLELEPSSSAGFVLSSNMYAEAGLRDEAAKFRLWMREKGVRIVSGSSLVHVGQHAMRFVSWDESDSRTEEIYSMTKLLHSFMQRHDENDLFHDMVSHF</sequence>
<evidence type="ECO:0000256" key="2">
    <source>
        <dbReference type="PROSITE-ProRule" id="PRU00708"/>
    </source>
</evidence>
<evidence type="ECO:0000313" key="4">
    <source>
        <dbReference type="Proteomes" id="UP001412067"/>
    </source>
</evidence>
<dbReference type="NCBIfam" id="TIGR00756">
    <property type="entry name" value="PPR"/>
    <property type="match status" value="1"/>
</dbReference>
<feature type="repeat" description="PPR" evidence="2">
    <location>
        <begin position="1"/>
        <end position="34"/>
    </location>
</feature>
<evidence type="ECO:0000256" key="1">
    <source>
        <dbReference type="ARBA" id="ARBA00022737"/>
    </source>
</evidence>
<organism evidence="3 4">
    <name type="scientific">Platanthera guangdongensis</name>
    <dbReference type="NCBI Taxonomy" id="2320717"/>
    <lineage>
        <taxon>Eukaryota</taxon>
        <taxon>Viridiplantae</taxon>
        <taxon>Streptophyta</taxon>
        <taxon>Embryophyta</taxon>
        <taxon>Tracheophyta</taxon>
        <taxon>Spermatophyta</taxon>
        <taxon>Magnoliopsida</taxon>
        <taxon>Liliopsida</taxon>
        <taxon>Asparagales</taxon>
        <taxon>Orchidaceae</taxon>
        <taxon>Orchidoideae</taxon>
        <taxon>Orchideae</taxon>
        <taxon>Orchidinae</taxon>
        <taxon>Platanthera</taxon>
    </lineage>
</organism>
<name>A0ABR2N1P6_9ASPA</name>